<gene>
    <name evidence="10" type="ORF">KDH_72620</name>
</gene>
<evidence type="ECO:0000256" key="4">
    <source>
        <dbReference type="ARBA" id="ARBA00022692"/>
    </source>
</evidence>
<evidence type="ECO:0000313" key="10">
    <source>
        <dbReference type="EMBL" id="GLV60443.1"/>
    </source>
</evidence>
<evidence type="ECO:0000256" key="7">
    <source>
        <dbReference type="SAM" id="MobiDB-lite"/>
    </source>
</evidence>
<organism evidence="10 11">
    <name type="scientific">Dictyobacter halimunensis</name>
    <dbReference type="NCBI Taxonomy" id="3026934"/>
    <lineage>
        <taxon>Bacteria</taxon>
        <taxon>Bacillati</taxon>
        <taxon>Chloroflexota</taxon>
        <taxon>Ktedonobacteria</taxon>
        <taxon>Ktedonobacterales</taxon>
        <taxon>Dictyobacteraceae</taxon>
        <taxon>Dictyobacter</taxon>
    </lineage>
</organism>
<dbReference type="PROSITE" id="PS50850">
    <property type="entry name" value="MFS"/>
    <property type="match status" value="1"/>
</dbReference>
<name>A0ABQ6G1N7_9CHLR</name>
<evidence type="ECO:0000256" key="2">
    <source>
        <dbReference type="ARBA" id="ARBA00022448"/>
    </source>
</evidence>
<reference evidence="10 11" key="1">
    <citation type="submission" date="2023-02" db="EMBL/GenBank/DDBJ databases">
        <title>Dictyobacter halimunensis sp. nov., a new member of the class Ktedonobacteria from forest soil in a geothermal area.</title>
        <authorList>
            <person name="Rachmania M.K."/>
            <person name="Ningsih F."/>
            <person name="Sakai Y."/>
            <person name="Yabe S."/>
            <person name="Yokota A."/>
            <person name="Sjamsuridzal W."/>
        </authorList>
    </citation>
    <scope>NUCLEOTIDE SEQUENCE [LARGE SCALE GENOMIC DNA]</scope>
    <source>
        <strain evidence="10 11">S3.2.2.5</strain>
    </source>
</reference>
<dbReference type="SUPFAM" id="SSF103473">
    <property type="entry name" value="MFS general substrate transporter"/>
    <property type="match status" value="1"/>
</dbReference>
<feature type="transmembrane region" description="Helical" evidence="8">
    <location>
        <begin position="328"/>
        <end position="347"/>
    </location>
</feature>
<accession>A0ABQ6G1N7</accession>
<evidence type="ECO:0000256" key="3">
    <source>
        <dbReference type="ARBA" id="ARBA00022475"/>
    </source>
</evidence>
<comment type="subcellular location">
    <subcellularLocation>
        <location evidence="1">Cell membrane</location>
        <topology evidence="1">Multi-pass membrane protein</topology>
    </subcellularLocation>
</comment>
<evidence type="ECO:0000256" key="1">
    <source>
        <dbReference type="ARBA" id="ARBA00004651"/>
    </source>
</evidence>
<feature type="transmembrane region" description="Helical" evidence="8">
    <location>
        <begin position="394"/>
        <end position="418"/>
    </location>
</feature>
<keyword evidence="5 8" id="KW-1133">Transmembrane helix</keyword>
<dbReference type="PANTHER" id="PTHR23513">
    <property type="entry name" value="INTEGRAL MEMBRANE EFFLUX PROTEIN-RELATED"/>
    <property type="match status" value="1"/>
</dbReference>
<feature type="transmembrane region" description="Helical" evidence="8">
    <location>
        <begin position="241"/>
        <end position="263"/>
    </location>
</feature>
<keyword evidence="4 8" id="KW-0812">Transmembrane</keyword>
<evidence type="ECO:0000256" key="5">
    <source>
        <dbReference type="ARBA" id="ARBA00022989"/>
    </source>
</evidence>
<evidence type="ECO:0000256" key="8">
    <source>
        <dbReference type="SAM" id="Phobius"/>
    </source>
</evidence>
<dbReference type="Proteomes" id="UP001344906">
    <property type="component" value="Unassembled WGS sequence"/>
</dbReference>
<dbReference type="InterPro" id="IPR020846">
    <property type="entry name" value="MFS_dom"/>
</dbReference>
<feature type="compositionally biased region" description="Polar residues" evidence="7">
    <location>
        <begin position="1"/>
        <end position="11"/>
    </location>
</feature>
<keyword evidence="3" id="KW-1003">Cell membrane</keyword>
<feature type="region of interest" description="Disordered" evidence="7">
    <location>
        <begin position="1"/>
        <end position="27"/>
    </location>
</feature>
<evidence type="ECO:0000259" key="9">
    <source>
        <dbReference type="PROSITE" id="PS50850"/>
    </source>
</evidence>
<dbReference type="EMBL" id="BSRI01000002">
    <property type="protein sequence ID" value="GLV60443.1"/>
    <property type="molecule type" value="Genomic_DNA"/>
</dbReference>
<feature type="transmembrane region" description="Helical" evidence="8">
    <location>
        <begin position="67"/>
        <end position="87"/>
    </location>
</feature>
<keyword evidence="2" id="KW-0813">Transport</keyword>
<dbReference type="PANTHER" id="PTHR23513:SF6">
    <property type="entry name" value="MAJOR FACILITATOR SUPERFAMILY ASSOCIATED DOMAIN-CONTAINING PROTEIN"/>
    <property type="match status" value="1"/>
</dbReference>
<feature type="transmembrane region" description="Helical" evidence="8">
    <location>
        <begin position="368"/>
        <end position="388"/>
    </location>
</feature>
<dbReference type="Gene3D" id="1.20.1250.20">
    <property type="entry name" value="MFS general substrate transporter like domains"/>
    <property type="match status" value="2"/>
</dbReference>
<dbReference type="InterPro" id="IPR010290">
    <property type="entry name" value="TM_effector"/>
</dbReference>
<feature type="domain" description="Major facilitator superfamily (MFS) profile" evidence="9">
    <location>
        <begin position="235"/>
        <end position="428"/>
    </location>
</feature>
<evidence type="ECO:0000313" key="11">
    <source>
        <dbReference type="Proteomes" id="UP001344906"/>
    </source>
</evidence>
<sequence>MDLQVSTVSQSSEHHTPQAGDDRPSRPLWRNASFLTLLGGQGISLTGTQATQVTLPLLLLALTNSPAIAGVVTSIGSLSLLLFCLPAGALVDRWDRKKVMIICDSLSTLGLVSLAAALLFNRLTLVHIALVAFCNESLGIFFSLANTSALPAVVDRRQLHQALSVNEVVTSSASTLGPALGPVLFSLGRAIPFIADAASTALSVCSLCFIRVQFQQERAAPPGALLHDIKEGMHWLWHHRLIRFLALLTFGLMAPCSGYLLIIDVMARQMHASDAELGMILGSGGIGSIVGALLAGPLYRAFGLTRMIVGSVWVWALSWLLFAFAHDPFMLGVANSLGFVIVPIYMVQQLSVRTALTPDHLRGRINAVFRLIAFGSQPIGLAVNGLMLQYAGPYATIALLFIPQIILAICVLFQIGFLRQMEKSITAS</sequence>
<dbReference type="InterPro" id="IPR036259">
    <property type="entry name" value="MFS_trans_sf"/>
</dbReference>
<feature type="transmembrane region" description="Helical" evidence="8">
    <location>
        <begin position="303"/>
        <end position="322"/>
    </location>
</feature>
<keyword evidence="6 8" id="KW-0472">Membrane</keyword>
<comment type="caution">
    <text evidence="10">The sequence shown here is derived from an EMBL/GenBank/DDBJ whole genome shotgun (WGS) entry which is preliminary data.</text>
</comment>
<protein>
    <submittedName>
        <fullName evidence="10">MFS transporter</fullName>
    </submittedName>
</protein>
<feature type="compositionally biased region" description="Basic and acidic residues" evidence="7">
    <location>
        <begin position="12"/>
        <end position="25"/>
    </location>
</feature>
<evidence type="ECO:0000256" key="6">
    <source>
        <dbReference type="ARBA" id="ARBA00023136"/>
    </source>
</evidence>
<dbReference type="CDD" id="cd06173">
    <property type="entry name" value="MFS_MefA_like"/>
    <property type="match status" value="1"/>
</dbReference>
<feature type="transmembrane region" description="Helical" evidence="8">
    <location>
        <begin position="275"/>
        <end position="296"/>
    </location>
</feature>
<dbReference type="Pfam" id="PF05977">
    <property type="entry name" value="MFS_3"/>
    <property type="match status" value="1"/>
</dbReference>
<keyword evidence="11" id="KW-1185">Reference proteome</keyword>
<proteinExistence type="predicted"/>